<dbReference type="GO" id="GO:0003677">
    <property type="term" value="F:DNA binding"/>
    <property type="evidence" value="ECO:0007669"/>
    <property type="project" value="UniProtKB-KW"/>
</dbReference>
<dbReference type="InterPro" id="IPR036388">
    <property type="entry name" value="WH-like_DNA-bd_sf"/>
</dbReference>
<keyword evidence="2" id="KW-0238">DNA-binding</keyword>
<protein>
    <submittedName>
        <fullName evidence="5">Transcriptional regulator GntR family</fullName>
    </submittedName>
</protein>
<keyword evidence="6" id="KW-1185">Reference proteome</keyword>
<evidence type="ECO:0000256" key="1">
    <source>
        <dbReference type="ARBA" id="ARBA00023015"/>
    </source>
</evidence>
<reference evidence="5 6" key="1">
    <citation type="submission" date="2015-03" db="EMBL/GenBank/DDBJ databases">
        <title>Genome assembly of Sandaracinus amylolyticus DSM 53668.</title>
        <authorList>
            <person name="Sharma G."/>
            <person name="Subramanian S."/>
        </authorList>
    </citation>
    <scope>NUCLEOTIDE SEQUENCE [LARGE SCALE GENOMIC DNA]</scope>
    <source>
        <strain evidence="5 6">DSM 53668</strain>
    </source>
</reference>
<evidence type="ECO:0000256" key="2">
    <source>
        <dbReference type="ARBA" id="ARBA00023125"/>
    </source>
</evidence>
<sequence>MAPADPRKRAAVEAANRIRDEILTGRYPSGSSLPGERELSEQLGVSRLTLRSALAHLEAEGLVRPYHGSGTRVLDFREHGGIDLLGYLARLAFEGRVVPIDVLADLLELRRSVAVDAVGLAAERATAEEIHAMREHLAMQAELMDQPRAFMQADIAFARRVVRATHNLAFELIYNTVARTLESNAGLELAFFANAPQTLRVYARLIDIVEKREAERARRATRALLERLDRTTLSRVGAFLGMTVREGAHDGDTDHEAEEELR</sequence>
<gene>
    <name evidence="5" type="ORF">DB32_003647</name>
</gene>
<dbReference type="Gene3D" id="1.20.120.530">
    <property type="entry name" value="GntR ligand-binding domain-like"/>
    <property type="match status" value="1"/>
</dbReference>
<evidence type="ECO:0000256" key="3">
    <source>
        <dbReference type="ARBA" id="ARBA00023163"/>
    </source>
</evidence>
<keyword evidence="3" id="KW-0804">Transcription</keyword>
<dbReference type="InterPro" id="IPR000524">
    <property type="entry name" value="Tscrpt_reg_HTH_GntR"/>
</dbReference>
<evidence type="ECO:0000313" key="6">
    <source>
        <dbReference type="Proteomes" id="UP000034883"/>
    </source>
</evidence>
<organism evidence="5 6">
    <name type="scientific">Sandaracinus amylolyticus</name>
    <dbReference type="NCBI Taxonomy" id="927083"/>
    <lineage>
        <taxon>Bacteria</taxon>
        <taxon>Pseudomonadati</taxon>
        <taxon>Myxococcota</taxon>
        <taxon>Polyangia</taxon>
        <taxon>Polyangiales</taxon>
        <taxon>Sandaracinaceae</taxon>
        <taxon>Sandaracinus</taxon>
    </lineage>
</organism>
<dbReference type="PRINTS" id="PR00035">
    <property type="entry name" value="HTHGNTR"/>
</dbReference>
<dbReference type="InterPro" id="IPR011711">
    <property type="entry name" value="GntR_C"/>
</dbReference>
<proteinExistence type="predicted"/>
<evidence type="ECO:0000259" key="4">
    <source>
        <dbReference type="PROSITE" id="PS50949"/>
    </source>
</evidence>
<dbReference type="GO" id="GO:0003700">
    <property type="term" value="F:DNA-binding transcription factor activity"/>
    <property type="evidence" value="ECO:0007669"/>
    <property type="project" value="InterPro"/>
</dbReference>
<dbReference type="OrthoDB" id="163333at2"/>
<dbReference type="InterPro" id="IPR036390">
    <property type="entry name" value="WH_DNA-bd_sf"/>
</dbReference>
<name>A0A0F6W3J4_9BACT</name>
<dbReference type="SMART" id="SM00895">
    <property type="entry name" value="FCD"/>
    <property type="match status" value="1"/>
</dbReference>
<dbReference type="SMART" id="SM00345">
    <property type="entry name" value="HTH_GNTR"/>
    <property type="match status" value="1"/>
</dbReference>
<dbReference type="Gene3D" id="1.10.10.10">
    <property type="entry name" value="Winged helix-like DNA-binding domain superfamily/Winged helix DNA-binding domain"/>
    <property type="match status" value="1"/>
</dbReference>
<dbReference type="SUPFAM" id="SSF46785">
    <property type="entry name" value="Winged helix' DNA-binding domain"/>
    <property type="match status" value="1"/>
</dbReference>
<dbReference type="EMBL" id="CP011125">
    <property type="protein sequence ID" value="AKF06498.1"/>
    <property type="molecule type" value="Genomic_DNA"/>
</dbReference>
<dbReference type="PROSITE" id="PS50949">
    <property type="entry name" value="HTH_GNTR"/>
    <property type="match status" value="1"/>
</dbReference>
<evidence type="ECO:0000313" key="5">
    <source>
        <dbReference type="EMBL" id="AKF06498.1"/>
    </source>
</evidence>
<dbReference type="STRING" id="927083.DB32_003647"/>
<keyword evidence="1" id="KW-0805">Transcription regulation</keyword>
<dbReference type="Pfam" id="PF07729">
    <property type="entry name" value="FCD"/>
    <property type="match status" value="1"/>
</dbReference>
<accession>A0A0F6W3J4</accession>
<dbReference type="CDD" id="cd07377">
    <property type="entry name" value="WHTH_GntR"/>
    <property type="match status" value="1"/>
</dbReference>
<dbReference type="Proteomes" id="UP000034883">
    <property type="component" value="Chromosome"/>
</dbReference>
<dbReference type="Pfam" id="PF00392">
    <property type="entry name" value="GntR"/>
    <property type="match status" value="1"/>
</dbReference>
<dbReference type="RefSeq" id="WP_053233664.1">
    <property type="nucleotide sequence ID" value="NZ_CP011125.1"/>
</dbReference>
<dbReference type="PANTHER" id="PTHR43537">
    <property type="entry name" value="TRANSCRIPTIONAL REGULATOR, GNTR FAMILY"/>
    <property type="match status" value="1"/>
</dbReference>
<dbReference type="InterPro" id="IPR008920">
    <property type="entry name" value="TF_FadR/GntR_C"/>
</dbReference>
<dbReference type="PANTHER" id="PTHR43537:SF5">
    <property type="entry name" value="UXU OPERON TRANSCRIPTIONAL REGULATOR"/>
    <property type="match status" value="1"/>
</dbReference>
<dbReference type="KEGG" id="samy:DB32_003647"/>
<feature type="domain" description="HTH gntR-type" evidence="4">
    <location>
        <begin position="8"/>
        <end position="76"/>
    </location>
</feature>
<dbReference type="SUPFAM" id="SSF48008">
    <property type="entry name" value="GntR ligand-binding domain-like"/>
    <property type="match status" value="1"/>
</dbReference>
<dbReference type="AlphaFoldDB" id="A0A0F6W3J4"/>